<keyword evidence="3" id="KW-0997">Cell inner membrane</keyword>
<dbReference type="InterPro" id="IPR051800">
    <property type="entry name" value="PqiA-PqiB_transport"/>
</dbReference>
<evidence type="ECO:0000256" key="1">
    <source>
        <dbReference type="ARBA" id="ARBA00004533"/>
    </source>
</evidence>
<gene>
    <name evidence="9" type="ORF">B0T45_08120</name>
</gene>
<evidence type="ECO:0000256" key="6">
    <source>
        <dbReference type="ARBA" id="ARBA00023136"/>
    </source>
</evidence>
<evidence type="ECO:0000313" key="9">
    <source>
        <dbReference type="EMBL" id="OQS41689.1"/>
    </source>
</evidence>
<feature type="domain" description="Mce/MlaD" evidence="8">
    <location>
        <begin position="299"/>
        <end position="398"/>
    </location>
</feature>
<feature type="domain" description="Mce/MlaD" evidence="8">
    <location>
        <begin position="54"/>
        <end position="145"/>
    </location>
</feature>
<comment type="subcellular location">
    <subcellularLocation>
        <location evidence="1">Cell inner membrane</location>
    </subcellularLocation>
</comment>
<reference evidence="9 10" key="1">
    <citation type="submission" date="2017-02" db="EMBL/GenBank/DDBJ databases">
        <title>Chromobacterium haemolyticum H5244.</title>
        <authorList>
            <person name="Gulvik C.A."/>
        </authorList>
    </citation>
    <scope>NUCLEOTIDE SEQUENCE [LARGE SCALE GENOMIC DNA]</scope>
    <source>
        <strain evidence="9 10">H5244</strain>
    </source>
</reference>
<comment type="caution">
    <text evidence="9">The sequence shown here is derived from an EMBL/GenBank/DDBJ whole genome shotgun (WGS) entry which is preliminary data.</text>
</comment>
<dbReference type="PANTHER" id="PTHR30462">
    <property type="entry name" value="INTERMEMBRANE TRANSPORT PROTEIN PQIB-RELATED"/>
    <property type="match status" value="1"/>
</dbReference>
<evidence type="ECO:0000313" key="10">
    <source>
        <dbReference type="Proteomes" id="UP000192721"/>
    </source>
</evidence>
<keyword evidence="4 7" id="KW-0812">Transmembrane</keyword>
<proteinExistence type="predicted"/>
<dbReference type="InterPro" id="IPR003399">
    <property type="entry name" value="Mce/MlaD"/>
</dbReference>
<sequence>MSSDQPENPAAAGEDLPAAVPVKRRRWSPSLVWLIPVVAAVIGGWLAVNAVLSRGPTITIAFQNAEGLEAGKTRIKYKDVEIGEVKAVSVSPDRQSILVTAELSKKVDDYLVADSRFWVVRPRISGGSVSGLGTVLGGSYIGMDVGKSKERRTEFKGLEVPPIINADLPGKMFVLRSDNLGSLNAGSPVYFRRVPVGQVVGYELDPAGSAVKLSVFINAPYDHFVTVNSRFWHASGIDVAIGANGLSVNTQSLAAIALGGIAFETPLSDGPDKAPDAKYLFLLNETREKALQNRDRETQSFRLKFRQSVRGLTVGAPVDFRGITFGEVTAIGIEYAPARKDFDMTVDIRTYPSRLNTLSGDHSLSAKISVESLVRNGLRAQLRSGSLITGQLYVALDFFPEAKPAKVSVRNGMTELPTLPGDLEELQRVLQRIARRLDKVPFDSIGAELNQSLKSLHQTLDGMRKLSENMDGKVLPQAVKTLEDLQKTLESTRQAMQADSPLQQDVRAAAQEVSETARSFRALADYLDRHPEALIRGKGEKK</sequence>
<dbReference type="PANTHER" id="PTHR30462:SF0">
    <property type="entry name" value="INTERMEMBRANE TRANSPORT PROTEIN YEBT"/>
    <property type="match status" value="1"/>
</dbReference>
<evidence type="ECO:0000256" key="2">
    <source>
        <dbReference type="ARBA" id="ARBA00022475"/>
    </source>
</evidence>
<dbReference type="RefSeq" id="WP_043631397.1">
    <property type="nucleotide sequence ID" value="NZ_JBBIGS010000072.1"/>
</dbReference>
<feature type="domain" description="Mce/MlaD" evidence="8">
    <location>
        <begin position="172"/>
        <end position="230"/>
    </location>
</feature>
<evidence type="ECO:0000256" key="3">
    <source>
        <dbReference type="ARBA" id="ARBA00022519"/>
    </source>
</evidence>
<evidence type="ECO:0000259" key="8">
    <source>
        <dbReference type="Pfam" id="PF02470"/>
    </source>
</evidence>
<name>A0A1W0D3W5_9NEIS</name>
<keyword evidence="6 7" id="KW-0472">Membrane</keyword>
<organism evidence="9 10">
    <name type="scientific">Chromobacterium haemolyticum</name>
    <dbReference type="NCBI Taxonomy" id="394935"/>
    <lineage>
        <taxon>Bacteria</taxon>
        <taxon>Pseudomonadati</taxon>
        <taxon>Pseudomonadota</taxon>
        <taxon>Betaproteobacteria</taxon>
        <taxon>Neisseriales</taxon>
        <taxon>Chromobacteriaceae</taxon>
        <taxon>Chromobacterium</taxon>
    </lineage>
</organism>
<feature type="transmembrane region" description="Helical" evidence="7">
    <location>
        <begin position="31"/>
        <end position="52"/>
    </location>
</feature>
<dbReference type="EMBL" id="MUKV01000007">
    <property type="protein sequence ID" value="OQS41689.1"/>
    <property type="molecule type" value="Genomic_DNA"/>
</dbReference>
<keyword evidence="2" id="KW-1003">Cell membrane</keyword>
<protein>
    <submittedName>
        <fullName evidence="9">Mammalian cell entry protein</fullName>
    </submittedName>
</protein>
<evidence type="ECO:0000256" key="5">
    <source>
        <dbReference type="ARBA" id="ARBA00022989"/>
    </source>
</evidence>
<evidence type="ECO:0000256" key="7">
    <source>
        <dbReference type="SAM" id="Phobius"/>
    </source>
</evidence>
<accession>A0A1W0D3W5</accession>
<dbReference type="Proteomes" id="UP000192721">
    <property type="component" value="Unassembled WGS sequence"/>
</dbReference>
<evidence type="ECO:0000256" key="4">
    <source>
        <dbReference type="ARBA" id="ARBA00022692"/>
    </source>
</evidence>
<dbReference type="AlphaFoldDB" id="A0A1W0D3W5"/>
<dbReference type="Pfam" id="PF02470">
    <property type="entry name" value="MlaD"/>
    <property type="match status" value="3"/>
</dbReference>
<dbReference type="GO" id="GO:0005886">
    <property type="term" value="C:plasma membrane"/>
    <property type="evidence" value="ECO:0007669"/>
    <property type="project" value="UniProtKB-SubCell"/>
</dbReference>
<keyword evidence="5 7" id="KW-1133">Transmembrane helix</keyword>